<dbReference type="Pfam" id="PF21777">
    <property type="entry name" value="SDR-like"/>
    <property type="match status" value="1"/>
</dbReference>
<reference evidence="3" key="2">
    <citation type="submission" date="2015-04" db="EMBL/GenBank/DDBJ databases">
        <title>The complete genome sequence of Erythrobacter sp. s21-N3.</title>
        <authorList>
            <person name="Zhuang L."/>
            <person name="Liu Y."/>
            <person name="Shao Z."/>
        </authorList>
    </citation>
    <scope>NUCLEOTIDE SEQUENCE [LARGE SCALE GENOMIC DNA]</scope>
    <source>
        <strain evidence="3">s21-N3</strain>
    </source>
</reference>
<name>A0A0H4VXF2_9SPHN</name>
<dbReference type="EMBL" id="CP011310">
    <property type="protein sequence ID" value="AKQ41768.1"/>
    <property type="molecule type" value="Genomic_DNA"/>
</dbReference>
<dbReference type="AlphaFoldDB" id="A0A0H4VXF2"/>
<sequence>MIAARDLPLAPLDAAARFTAHILPSIRNDLASDCIILFDPADRPHAIWRRAMVEELAREAAPARINAIVGTAEDAIAATVEYLAKAPGVTGQIFELST</sequence>
<organism evidence="2 3">
    <name type="scientific">Aurantiacibacter atlanticus</name>
    <dbReference type="NCBI Taxonomy" id="1648404"/>
    <lineage>
        <taxon>Bacteria</taxon>
        <taxon>Pseudomonadati</taxon>
        <taxon>Pseudomonadota</taxon>
        <taxon>Alphaproteobacteria</taxon>
        <taxon>Sphingomonadales</taxon>
        <taxon>Erythrobacteraceae</taxon>
        <taxon>Aurantiacibacter</taxon>
    </lineage>
</organism>
<dbReference type="PATRIC" id="fig|1648404.4.peg.1384"/>
<feature type="domain" description="Short chain dehydrogenase-like proteobacteria" evidence="1">
    <location>
        <begin position="3"/>
        <end position="96"/>
    </location>
</feature>
<proteinExistence type="predicted"/>
<dbReference type="KEGG" id="ery:CP97_06635"/>
<evidence type="ECO:0000259" key="1">
    <source>
        <dbReference type="Pfam" id="PF21777"/>
    </source>
</evidence>
<protein>
    <recommendedName>
        <fullName evidence="1">Short chain dehydrogenase-like proteobacteria domain-containing protein</fullName>
    </recommendedName>
</protein>
<gene>
    <name evidence="2" type="ORF">CP97_06635</name>
</gene>
<evidence type="ECO:0000313" key="2">
    <source>
        <dbReference type="EMBL" id="AKQ41768.1"/>
    </source>
</evidence>
<keyword evidence="3" id="KW-1185">Reference proteome</keyword>
<dbReference type="Proteomes" id="UP000059113">
    <property type="component" value="Chromosome"/>
</dbReference>
<dbReference type="STRING" id="1648404.CP97_06635"/>
<accession>A0A0H4VXF2</accession>
<dbReference type="InterPro" id="IPR048623">
    <property type="entry name" value="SDR-like_proteobact"/>
</dbReference>
<evidence type="ECO:0000313" key="3">
    <source>
        <dbReference type="Proteomes" id="UP000059113"/>
    </source>
</evidence>
<reference evidence="2 3" key="1">
    <citation type="journal article" date="2015" name="Int. J. Syst. Evol. Microbiol.">
        <title>Erythrobacter atlanticus sp. nov., a bacterium from ocean sediment able to degrade polycyclic aromatic hydrocarbons.</title>
        <authorList>
            <person name="Zhuang L."/>
            <person name="Liu Y."/>
            <person name="Wang L."/>
            <person name="Wang W."/>
            <person name="Shao Z."/>
        </authorList>
    </citation>
    <scope>NUCLEOTIDE SEQUENCE [LARGE SCALE GENOMIC DNA]</scope>
    <source>
        <strain evidence="3">s21-N3</strain>
    </source>
</reference>